<feature type="transmembrane region" description="Helical" evidence="7">
    <location>
        <begin position="33"/>
        <end position="53"/>
    </location>
</feature>
<evidence type="ECO:0000313" key="10">
    <source>
        <dbReference type="Proteomes" id="UP000321926"/>
    </source>
</evidence>
<feature type="transmembrane region" description="Helical" evidence="7">
    <location>
        <begin position="96"/>
        <end position="118"/>
    </location>
</feature>
<dbReference type="EC" id="2.7.13.3" evidence="2"/>
<organism evidence="9 10">
    <name type="scientific">Pontibacter qinzhouensis</name>
    <dbReference type="NCBI Taxonomy" id="2603253"/>
    <lineage>
        <taxon>Bacteria</taxon>
        <taxon>Pseudomonadati</taxon>
        <taxon>Bacteroidota</taxon>
        <taxon>Cytophagia</taxon>
        <taxon>Cytophagales</taxon>
        <taxon>Hymenobacteraceae</taxon>
        <taxon>Pontibacter</taxon>
    </lineage>
</organism>
<evidence type="ECO:0000256" key="5">
    <source>
        <dbReference type="ARBA" id="ARBA00022777"/>
    </source>
</evidence>
<dbReference type="FunFam" id="3.30.565.10:FF:000006">
    <property type="entry name" value="Sensor histidine kinase WalK"/>
    <property type="match status" value="1"/>
</dbReference>
<comment type="caution">
    <text evidence="9">The sequence shown here is derived from an EMBL/GenBank/DDBJ whole genome shotgun (WGS) entry which is preliminary data.</text>
</comment>
<keyword evidence="7" id="KW-0472">Membrane</keyword>
<sequence>MQTLTLYFFRAAPAVYAKSFKNKYAVQNLHVLRLVALILFSITGLLLLSSFFIEYGKFMVKADALFYNSLFLFLVSAVTWPLATLLQKNYRKHANLSQQFCVLYAVLFISSCMAVSFIAQNNPKNNMTMYLLGVLCAAVFFVFSLKEVLVLMVLVSLNFSIGLWLCSLTLEQEVLNSFGSIFILTCFFFISRVIYSYRLHHHMQVKLIKAQQRKIQKISSAKSEILRIVAHDMRAPFANIEMLVTLLRKRKGMAPEKQEEFYDLILKSCYKSKGLIADLLELAQLEQNQELKTNQVNVYAFLQEVQAEWKQKLTHNKQLLFSLPEKDLFVNLHLQKFQRVLDNLISNAVKFTPENGLIQVQVKENGQNIEIKISDNGIGVPLHLQQHLFKPFSKAGRKGLNGEASVGLGLNISRKLVEQHGGSITVESEENQGTTFQIKLPLAQRA</sequence>
<dbReference type="InterPro" id="IPR004358">
    <property type="entry name" value="Sig_transdc_His_kin-like_C"/>
</dbReference>
<keyword evidence="6" id="KW-0902">Two-component regulatory system</keyword>
<keyword evidence="4" id="KW-0808">Transferase</keyword>
<dbReference type="SUPFAM" id="SSF55874">
    <property type="entry name" value="ATPase domain of HSP90 chaperone/DNA topoisomerase II/histidine kinase"/>
    <property type="match status" value="1"/>
</dbReference>
<dbReference type="CDD" id="cd00082">
    <property type="entry name" value="HisKA"/>
    <property type="match status" value="1"/>
</dbReference>
<dbReference type="Proteomes" id="UP000321926">
    <property type="component" value="Unassembled WGS sequence"/>
</dbReference>
<evidence type="ECO:0000256" key="2">
    <source>
        <dbReference type="ARBA" id="ARBA00012438"/>
    </source>
</evidence>
<dbReference type="Pfam" id="PF00512">
    <property type="entry name" value="HisKA"/>
    <property type="match status" value="1"/>
</dbReference>
<gene>
    <name evidence="9" type="ORF">FVR03_09315</name>
</gene>
<evidence type="ECO:0000259" key="8">
    <source>
        <dbReference type="PROSITE" id="PS50109"/>
    </source>
</evidence>
<dbReference type="AlphaFoldDB" id="A0A5C8K6U2"/>
<dbReference type="EMBL" id="VRTY01000028">
    <property type="protein sequence ID" value="TXK47580.1"/>
    <property type="molecule type" value="Genomic_DNA"/>
</dbReference>
<evidence type="ECO:0000256" key="1">
    <source>
        <dbReference type="ARBA" id="ARBA00000085"/>
    </source>
</evidence>
<evidence type="ECO:0000256" key="7">
    <source>
        <dbReference type="SAM" id="Phobius"/>
    </source>
</evidence>
<dbReference type="InterPro" id="IPR003661">
    <property type="entry name" value="HisK_dim/P_dom"/>
</dbReference>
<dbReference type="InterPro" id="IPR050736">
    <property type="entry name" value="Sensor_HK_Regulatory"/>
</dbReference>
<dbReference type="Gene3D" id="1.10.287.130">
    <property type="match status" value="1"/>
</dbReference>
<keyword evidence="7" id="KW-0812">Transmembrane</keyword>
<dbReference type="OrthoDB" id="9757990at2"/>
<evidence type="ECO:0000256" key="3">
    <source>
        <dbReference type="ARBA" id="ARBA00022553"/>
    </source>
</evidence>
<dbReference type="PRINTS" id="PR00344">
    <property type="entry name" value="BCTRLSENSOR"/>
</dbReference>
<dbReference type="PANTHER" id="PTHR43711">
    <property type="entry name" value="TWO-COMPONENT HISTIDINE KINASE"/>
    <property type="match status" value="1"/>
</dbReference>
<feature type="domain" description="Histidine kinase" evidence="8">
    <location>
        <begin position="228"/>
        <end position="444"/>
    </location>
</feature>
<evidence type="ECO:0000313" key="9">
    <source>
        <dbReference type="EMBL" id="TXK47580.1"/>
    </source>
</evidence>
<dbReference type="PROSITE" id="PS50109">
    <property type="entry name" value="HIS_KIN"/>
    <property type="match status" value="1"/>
</dbReference>
<dbReference type="InterPro" id="IPR036890">
    <property type="entry name" value="HATPase_C_sf"/>
</dbReference>
<dbReference type="Pfam" id="PF02518">
    <property type="entry name" value="HATPase_c"/>
    <property type="match status" value="1"/>
</dbReference>
<dbReference type="SMART" id="SM00388">
    <property type="entry name" value="HisKA"/>
    <property type="match status" value="1"/>
</dbReference>
<dbReference type="SMART" id="SM00387">
    <property type="entry name" value="HATPase_c"/>
    <property type="match status" value="1"/>
</dbReference>
<dbReference type="CDD" id="cd00075">
    <property type="entry name" value="HATPase"/>
    <property type="match status" value="1"/>
</dbReference>
<dbReference type="InterPro" id="IPR003594">
    <property type="entry name" value="HATPase_dom"/>
</dbReference>
<proteinExistence type="predicted"/>
<dbReference type="Gene3D" id="3.30.565.10">
    <property type="entry name" value="Histidine kinase-like ATPase, C-terminal domain"/>
    <property type="match status" value="1"/>
</dbReference>
<feature type="transmembrane region" description="Helical" evidence="7">
    <location>
        <begin position="130"/>
        <end position="154"/>
    </location>
</feature>
<feature type="transmembrane region" description="Helical" evidence="7">
    <location>
        <begin position="174"/>
        <end position="195"/>
    </location>
</feature>
<keyword evidence="3" id="KW-0597">Phosphoprotein</keyword>
<dbReference type="GO" id="GO:0000155">
    <property type="term" value="F:phosphorelay sensor kinase activity"/>
    <property type="evidence" value="ECO:0007669"/>
    <property type="project" value="InterPro"/>
</dbReference>
<accession>A0A5C8K6U2</accession>
<protein>
    <recommendedName>
        <fullName evidence="2">histidine kinase</fullName>
        <ecNumber evidence="2">2.7.13.3</ecNumber>
    </recommendedName>
</protein>
<dbReference type="InterPro" id="IPR005467">
    <property type="entry name" value="His_kinase_dom"/>
</dbReference>
<dbReference type="PANTHER" id="PTHR43711:SF31">
    <property type="entry name" value="HISTIDINE KINASE"/>
    <property type="match status" value="1"/>
</dbReference>
<dbReference type="SUPFAM" id="SSF47384">
    <property type="entry name" value="Homodimeric domain of signal transducing histidine kinase"/>
    <property type="match status" value="1"/>
</dbReference>
<evidence type="ECO:0000256" key="4">
    <source>
        <dbReference type="ARBA" id="ARBA00022679"/>
    </source>
</evidence>
<comment type="catalytic activity">
    <reaction evidence="1">
        <text>ATP + protein L-histidine = ADP + protein N-phospho-L-histidine.</text>
        <dbReference type="EC" id="2.7.13.3"/>
    </reaction>
</comment>
<reference evidence="9 10" key="1">
    <citation type="submission" date="2019-08" db="EMBL/GenBank/DDBJ databases">
        <authorList>
            <person name="Shi S."/>
        </authorList>
    </citation>
    <scope>NUCLEOTIDE SEQUENCE [LARGE SCALE GENOMIC DNA]</scope>
    <source>
        <strain evidence="9 10">GY10130</strain>
    </source>
</reference>
<feature type="transmembrane region" description="Helical" evidence="7">
    <location>
        <begin position="65"/>
        <end position="84"/>
    </location>
</feature>
<keyword evidence="7" id="KW-1133">Transmembrane helix</keyword>
<dbReference type="InterPro" id="IPR036097">
    <property type="entry name" value="HisK_dim/P_sf"/>
</dbReference>
<keyword evidence="5 9" id="KW-0418">Kinase</keyword>
<name>A0A5C8K6U2_9BACT</name>
<keyword evidence="10" id="KW-1185">Reference proteome</keyword>
<evidence type="ECO:0000256" key="6">
    <source>
        <dbReference type="ARBA" id="ARBA00023012"/>
    </source>
</evidence>